<dbReference type="AlphaFoldDB" id="A0A956NIT5"/>
<accession>A0A956NIT5</accession>
<dbReference type="PANTHER" id="PTHR42646">
    <property type="entry name" value="FLAP ENDONUCLEASE XNI"/>
    <property type="match status" value="1"/>
</dbReference>
<dbReference type="PANTHER" id="PTHR42646:SF2">
    <property type="entry name" value="5'-3' EXONUCLEASE FAMILY PROTEIN"/>
    <property type="match status" value="1"/>
</dbReference>
<dbReference type="InterPro" id="IPR008918">
    <property type="entry name" value="HhH2"/>
</dbReference>
<keyword evidence="2" id="KW-0378">Hydrolase</keyword>
<dbReference type="SMART" id="SM00475">
    <property type="entry name" value="53EXOc"/>
    <property type="match status" value="1"/>
</dbReference>
<keyword evidence="5" id="KW-0255">Endonuclease</keyword>
<dbReference type="InterPro" id="IPR029060">
    <property type="entry name" value="PIN-like_dom_sf"/>
</dbReference>
<dbReference type="CDD" id="cd09898">
    <property type="entry name" value="H3TH_53EXO"/>
    <property type="match status" value="1"/>
</dbReference>
<evidence type="ECO:0000256" key="2">
    <source>
        <dbReference type="ARBA" id="ARBA00022801"/>
    </source>
</evidence>
<proteinExistence type="predicted"/>
<dbReference type="InterPro" id="IPR038969">
    <property type="entry name" value="FEN"/>
</dbReference>
<dbReference type="SMART" id="SM00279">
    <property type="entry name" value="HhH2"/>
    <property type="match status" value="1"/>
</dbReference>
<organism evidence="5 6">
    <name type="scientific">Eiseniibacteriota bacterium</name>
    <dbReference type="NCBI Taxonomy" id="2212470"/>
    <lineage>
        <taxon>Bacteria</taxon>
        <taxon>Candidatus Eiseniibacteriota</taxon>
    </lineage>
</organism>
<comment type="caution">
    <text evidence="5">The sequence shown here is derived from an EMBL/GenBank/DDBJ whole genome shotgun (WGS) entry which is preliminary data.</text>
</comment>
<keyword evidence="3" id="KW-0238">DNA-binding</keyword>
<dbReference type="Pfam" id="PF02739">
    <property type="entry name" value="5_3_exonuc_N"/>
    <property type="match status" value="1"/>
</dbReference>
<keyword evidence="1" id="KW-0540">Nuclease</keyword>
<reference evidence="5" key="2">
    <citation type="journal article" date="2021" name="Microbiome">
        <title>Successional dynamics and alternative stable states in a saline activated sludge microbial community over 9 years.</title>
        <authorList>
            <person name="Wang Y."/>
            <person name="Ye J."/>
            <person name="Ju F."/>
            <person name="Liu L."/>
            <person name="Boyd J.A."/>
            <person name="Deng Y."/>
            <person name="Parks D.H."/>
            <person name="Jiang X."/>
            <person name="Yin X."/>
            <person name="Woodcroft B.J."/>
            <person name="Tyson G.W."/>
            <person name="Hugenholtz P."/>
            <person name="Polz M.F."/>
            <person name="Zhang T."/>
        </authorList>
    </citation>
    <scope>NUCLEOTIDE SEQUENCE</scope>
    <source>
        <strain evidence="5">HKST-UBA02</strain>
    </source>
</reference>
<dbReference type="GO" id="GO:0017108">
    <property type="term" value="F:5'-flap endonuclease activity"/>
    <property type="evidence" value="ECO:0007669"/>
    <property type="project" value="InterPro"/>
</dbReference>
<dbReference type="InterPro" id="IPR002421">
    <property type="entry name" value="5-3_exonuclease"/>
</dbReference>
<dbReference type="InterPro" id="IPR020045">
    <property type="entry name" value="DNA_polI_H3TH"/>
</dbReference>
<dbReference type="Gene3D" id="3.40.50.1010">
    <property type="entry name" value="5'-nuclease"/>
    <property type="match status" value="1"/>
</dbReference>
<gene>
    <name evidence="5" type="ORF">KDA27_18855</name>
</gene>
<dbReference type="Gene3D" id="1.10.150.20">
    <property type="entry name" value="5' to 3' exonuclease, C-terminal subdomain"/>
    <property type="match status" value="1"/>
</dbReference>
<protein>
    <submittedName>
        <fullName evidence="5">Flap endonuclease</fullName>
    </submittedName>
</protein>
<evidence type="ECO:0000313" key="5">
    <source>
        <dbReference type="EMBL" id="MCA9757859.1"/>
    </source>
</evidence>
<feature type="domain" description="5'-3' exonuclease" evidence="4">
    <location>
        <begin position="1"/>
        <end position="263"/>
    </location>
</feature>
<dbReference type="SUPFAM" id="SSF47807">
    <property type="entry name" value="5' to 3' exonuclease, C-terminal subdomain"/>
    <property type="match status" value="1"/>
</dbReference>
<dbReference type="InterPro" id="IPR036279">
    <property type="entry name" value="5-3_exonuclease_C_sf"/>
</dbReference>
<dbReference type="GO" id="GO:0003677">
    <property type="term" value="F:DNA binding"/>
    <property type="evidence" value="ECO:0007669"/>
    <property type="project" value="UniProtKB-KW"/>
</dbReference>
<dbReference type="SUPFAM" id="SSF88723">
    <property type="entry name" value="PIN domain-like"/>
    <property type="match status" value="1"/>
</dbReference>
<dbReference type="CDD" id="cd09859">
    <property type="entry name" value="PIN_53EXO"/>
    <property type="match status" value="1"/>
</dbReference>
<reference evidence="5" key="1">
    <citation type="submission" date="2020-04" db="EMBL/GenBank/DDBJ databases">
        <authorList>
            <person name="Zhang T."/>
        </authorList>
    </citation>
    <scope>NUCLEOTIDE SEQUENCE</scope>
    <source>
        <strain evidence="5">HKST-UBA02</strain>
    </source>
</reference>
<name>A0A956NIT5_UNCEI</name>
<dbReference type="GO" id="GO:0008409">
    <property type="term" value="F:5'-3' exonuclease activity"/>
    <property type="evidence" value="ECO:0007669"/>
    <property type="project" value="InterPro"/>
</dbReference>
<dbReference type="Pfam" id="PF01367">
    <property type="entry name" value="5_3_exonuc"/>
    <property type="match status" value="1"/>
</dbReference>
<dbReference type="GO" id="GO:0033567">
    <property type="term" value="P:DNA replication, Okazaki fragment processing"/>
    <property type="evidence" value="ECO:0007669"/>
    <property type="project" value="InterPro"/>
</dbReference>
<evidence type="ECO:0000256" key="1">
    <source>
        <dbReference type="ARBA" id="ARBA00022722"/>
    </source>
</evidence>
<sequence length="292" mass="32297">MKLFLVDGTYELFRNFYGAPKATSATGEEVGATRGVMRSLLALIRDESVTHLAVAFDHEVTSFRNRLFDGYKTGEGIDPDLFSQFPLVERALSALGVVIWPMIEFEADDALATATAQWSSHPQVEQIVLCSPDKDLGQCVSGDRIVMFDRRKGVRIDEEGVKEKFGVSPRSIPDYLALVGDAADGIPGIRKWGAKAAAALLAEYETIDGIPRDPVIWTADVRAKKALAESLNAHRAEAELYRTLATLRTDVPLDETLDELEWRGAIRSELEPLCAELGALSLLERVHKWRPE</sequence>
<dbReference type="EMBL" id="JAGQHS010000125">
    <property type="protein sequence ID" value="MCA9757859.1"/>
    <property type="molecule type" value="Genomic_DNA"/>
</dbReference>
<dbReference type="InterPro" id="IPR020046">
    <property type="entry name" value="5-3_exonucl_a-hlix_arch_N"/>
</dbReference>
<dbReference type="FunFam" id="1.10.150.20:FF:000003">
    <property type="entry name" value="DNA polymerase I"/>
    <property type="match status" value="1"/>
</dbReference>
<dbReference type="Proteomes" id="UP000739538">
    <property type="component" value="Unassembled WGS sequence"/>
</dbReference>
<evidence type="ECO:0000256" key="3">
    <source>
        <dbReference type="ARBA" id="ARBA00023125"/>
    </source>
</evidence>
<evidence type="ECO:0000259" key="4">
    <source>
        <dbReference type="SMART" id="SM00475"/>
    </source>
</evidence>
<evidence type="ECO:0000313" key="6">
    <source>
        <dbReference type="Proteomes" id="UP000739538"/>
    </source>
</evidence>